<evidence type="ECO:0000313" key="2">
    <source>
        <dbReference type="EMBL" id="QHC56746.1"/>
    </source>
</evidence>
<gene>
    <name evidence="2" type="ORF">GSU10_14660</name>
</gene>
<proteinExistence type="predicted"/>
<dbReference type="RefSeq" id="WP_132505864.1">
    <property type="nucleotide sequence ID" value="NZ_CP047186.1"/>
</dbReference>
<feature type="signal peptide" evidence="1">
    <location>
        <begin position="1"/>
        <end position="26"/>
    </location>
</feature>
<evidence type="ECO:0000313" key="3">
    <source>
        <dbReference type="Proteomes" id="UP000465031"/>
    </source>
</evidence>
<name>A0AAE6RM28_9MICO</name>
<sequence>MKKILTITVAAIITAGLSGGAASATAADEASSRSSVTALQPADGTWVLDSPGSRDRVAQARADVGYAAGTTPYPQAPAYECLAVFQDQSGEKVVLRQGQSGESAFGYLHGLIDHGVEEQTIDAVVTGSAAGQLQANGRYLYGAVFLKDGEPQIRFETIHDRQPSSASPDSFELGVVTSYCKGPGTQDPEEACPQ</sequence>
<keyword evidence="1" id="KW-0732">Signal</keyword>
<evidence type="ECO:0000256" key="1">
    <source>
        <dbReference type="SAM" id="SignalP"/>
    </source>
</evidence>
<dbReference type="EMBL" id="CP047186">
    <property type="protein sequence ID" value="QHC56746.1"/>
    <property type="molecule type" value="Genomic_DNA"/>
</dbReference>
<dbReference type="AlphaFoldDB" id="A0AAE6RM28"/>
<organism evidence="2 3">
    <name type="scientific">Rathayibacter tanaceti</name>
    <dbReference type="NCBI Taxonomy" id="1671680"/>
    <lineage>
        <taxon>Bacteria</taxon>
        <taxon>Bacillati</taxon>
        <taxon>Actinomycetota</taxon>
        <taxon>Actinomycetes</taxon>
        <taxon>Micrococcales</taxon>
        <taxon>Microbacteriaceae</taxon>
        <taxon>Rathayibacter</taxon>
    </lineage>
</organism>
<dbReference type="Proteomes" id="UP000465031">
    <property type="component" value="Chromosome"/>
</dbReference>
<reference evidence="3" key="1">
    <citation type="submission" date="2019-12" db="EMBL/GenBank/DDBJ databases">
        <title>Complete and draft genome sequences of new strains and members of some known species of the genus Rathayibacter isolated from plants.</title>
        <authorList>
            <person name="Tarlachkov S.V."/>
            <person name="Starodumova I.P."/>
            <person name="Dorofeeva L.V."/>
            <person name="Prisyazhnaya N.V."/>
            <person name="Leyn S."/>
            <person name="Zlamal J."/>
            <person name="Elan M."/>
            <person name="Osterman A.L."/>
            <person name="Nadler S."/>
            <person name="Subbotin S.A."/>
            <person name="Evtushenko L.I."/>
        </authorList>
    </citation>
    <scope>NUCLEOTIDE SEQUENCE [LARGE SCALE GENOMIC DNA]</scope>
    <source>
        <strain evidence="3">VKM Ac-2761</strain>
    </source>
</reference>
<dbReference type="KEGG" id="rte:GSU10_14660"/>
<feature type="chain" id="PRO_5042146653" description="Secreted protein" evidence="1">
    <location>
        <begin position="27"/>
        <end position="194"/>
    </location>
</feature>
<protein>
    <recommendedName>
        <fullName evidence="4">Secreted protein</fullName>
    </recommendedName>
</protein>
<accession>A0AAE6RM28</accession>
<evidence type="ECO:0008006" key="4">
    <source>
        <dbReference type="Google" id="ProtNLM"/>
    </source>
</evidence>